<dbReference type="Gene3D" id="3.40.50.300">
    <property type="entry name" value="P-loop containing nucleotide triphosphate hydrolases"/>
    <property type="match status" value="1"/>
</dbReference>
<accession>A0A1F2P491</accession>
<keyword evidence="3 12" id="KW-0067">ATP-binding</keyword>
<evidence type="ECO:0000256" key="8">
    <source>
        <dbReference type="ARBA" id="ARBA00073649"/>
    </source>
</evidence>
<gene>
    <name evidence="11" type="ORF">ENI32_03880</name>
    <name evidence="12" type="ORF">SBU_001536</name>
</gene>
<dbReference type="GO" id="GO:0005524">
    <property type="term" value="F:ATP binding"/>
    <property type="evidence" value="ECO:0007669"/>
    <property type="project" value="UniProtKB-KW"/>
</dbReference>
<dbReference type="InterPro" id="IPR003439">
    <property type="entry name" value="ABC_transporter-like_ATP-bd"/>
</dbReference>
<reference evidence="12 13" key="1">
    <citation type="submission" date="2016-05" db="EMBL/GenBank/DDBJ databases">
        <title>Microbial consortia oxidize butane by reversing methanogenesis.</title>
        <authorList>
            <person name="Laso-Perez R."/>
            <person name="Richter M."/>
            <person name="Wegener G."/>
            <person name="Musat F."/>
        </authorList>
    </citation>
    <scope>NUCLEOTIDE SEQUENCE [LARGE SCALE GENOMIC DNA]</scope>
    <source>
        <strain evidence="12">BOX1</strain>
    </source>
</reference>
<dbReference type="InterPro" id="IPR003593">
    <property type="entry name" value="AAA+_ATPase"/>
</dbReference>
<evidence type="ECO:0000256" key="9">
    <source>
        <dbReference type="ARBA" id="ARBA00077139"/>
    </source>
</evidence>
<keyword evidence="1" id="KW-0813">Transport</keyword>
<dbReference type="PANTHER" id="PTHR42794:SF1">
    <property type="entry name" value="HEMIN IMPORT ATP-BINDING PROTEIN HMUV"/>
    <property type="match status" value="1"/>
</dbReference>
<evidence type="ECO:0000256" key="4">
    <source>
        <dbReference type="ARBA" id="ARBA00022967"/>
    </source>
</evidence>
<dbReference type="PATRIC" id="fig|1839936.3.peg.1561"/>
<keyword evidence="13" id="KW-1185">Reference proteome</keyword>
<evidence type="ECO:0000256" key="5">
    <source>
        <dbReference type="ARBA" id="ARBA00050590"/>
    </source>
</evidence>
<reference evidence="11" key="2">
    <citation type="journal article" date="2020" name="mSystems">
        <title>Genome- and Community-Level Interaction Insights into Carbon Utilization and Element Cycling Functions of Hydrothermarchaeota in Hydrothermal Sediment.</title>
        <authorList>
            <person name="Zhou Z."/>
            <person name="Liu Y."/>
            <person name="Xu W."/>
            <person name="Pan J."/>
            <person name="Luo Z.H."/>
            <person name="Li M."/>
        </authorList>
    </citation>
    <scope>NUCLEOTIDE SEQUENCE [LARGE SCALE GENOMIC DNA]</scope>
    <source>
        <strain evidence="11">HyVt-386</strain>
    </source>
</reference>
<dbReference type="PROSITE" id="PS00211">
    <property type="entry name" value="ABC_TRANSPORTER_1"/>
    <property type="match status" value="1"/>
</dbReference>
<dbReference type="STRING" id="1839936.SBU_001536"/>
<protein>
    <recommendedName>
        <fullName evidence="8">Cobalamin import ATP-binding protein BtuD</fullName>
        <ecNumber evidence="7">7.6.2.8</ecNumber>
    </recommendedName>
    <alternativeName>
        <fullName evidence="9">Vitamin B12-transporting ATPase</fullName>
    </alternativeName>
</protein>
<dbReference type="SMART" id="SM00382">
    <property type="entry name" value="AAA"/>
    <property type="match status" value="1"/>
</dbReference>
<dbReference type="Proteomes" id="UP000185779">
    <property type="component" value="Unassembled WGS sequence"/>
</dbReference>
<dbReference type="EMBL" id="LYOR01000011">
    <property type="protein sequence ID" value="OFV65506.1"/>
    <property type="molecule type" value="Genomic_DNA"/>
</dbReference>
<dbReference type="EMBL" id="DRIE01000066">
    <property type="protein sequence ID" value="HEC57007.1"/>
    <property type="molecule type" value="Genomic_DNA"/>
</dbReference>
<dbReference type="EC" id="7.6.2.8" evidence="7"/>
<evidence type="ECO:0000256" key="1">
    <source>
        <dbReference type="ARBA" id="ARBA00022448"/>
    </source>
</evidence>
<sequence length="424" mass="47035">MIPLEVRGVDVYYGNTRIIKNINFNSTGGEFIGIVGPNGSGKTTLLKTIGRLLKPRVGTVIIDQQEILSMKHKEFAKQVAAVPQDTQIEFEFKAIDIVLMGRNPHLGRLQMERPEDERIAKEAMKMTGCLHLMNRPIGELSGGERQRVIIARALAQEPRILLLDEPTSHLDINYQIETMDLLKSLSEKGLIVIAAIHDLNLAAQYCDRLIMLNSGEAIAIGKPEEVLSEERIREVFGCEVIVRHHPVTNACYITPLPKRRTQPRRRAKKVHIICGGGSGASIMHELHDAGFHVSAGVLNLLDTDYEVAEKLGIEVITEAPFSPVSEESHQANLRAIERTDAVIIAPVAFGFGNLKNLDVCEVALDLGKQVFIMKDVLEPENDYTGGEAKKRIERLLEMSAAVVEGIDDLKKALEALHRCSDKRL</sequence>
<evidence type="ECO:0000256" key="7">
    <source>
        <dbReference type="ARBA" id="ARBA00066387"/>
    </source>
</evidence>
<dbReference type="Proteomes" id="UP000885936">
    <property type="component" value="Unassembled WGS sequence"/>
</dbReference>
<dbReference type="CDD" id="cd03214">
    <property type="entry name" value="ABC_Iron-Siderophores_B12_Hemin"/>
    <property type="match status" value="1"/>
</dbReference>
<dbReference type="PANTHER" id="PTHR42794">
    <property type="entry name" value="HEMIN IMPORT ATP-BINDING PROTEIN HMUV"/>
    <property type="match status" value="1"/>
</dbReference>
<evidence type="ECO:0000256" key="2">
    <source>
        <dbReference type="ARBA" id="ARBA00022741"/>
    </source>
</evidence>
<dbReference type="AlphaFoldDB" id="A0A1F2P491"/>
<comment type="function">
    <text evidence="6">Required for corrinoid utilization. Probably part of the ABC transporter complex BtuCDF involved in cobalamin (vitamin B12) import. Probably responsible for energy coupling to the transport system.</text>
</comment>
<dbReference type="GO" id="GO:0015420">
    <property type="term" value="F:ABC-type vitamin B12 transporter activity"/>
    <property type="evidence" value="ECO:0007669"/>
    <property type="project" value="UniProtKB-EC"/>
</dbReference>
<dbReference type="Pfam" id="PF00005">
    <property type="entry name" value="ABC_tran"/>
    <property type="match status" value="1"/>
</dbReference>
<proteinExistence type="predicted"/>
<dbReference type="InterPro" id="IPR017871">
    <property type="entry name" value="ABC_transporter-like_CS"/>
</dbReference>
<dbReference type="SUPFAM" id="SSF52540">
    <property type="entry name" value="P-loop containing nucleoside triphosphate hydrolases"/>
    <property type="match status" value="1"/>
</dbReference>
<dbReference type="PROSITE" id="PS50893">
    <property type="entry name" value="ABC_TRANSPORTER_2"/>
    <property type="match status" value="1"/>
</dbReference>
<evidence type="ECO:0000256" key="3">
    <source>
        <dbReference type="ARBA" id="ARBA00022840"/>
    </source>
</evidence>
<keyword evidence="4" id="KW-1278">Translocase</keyword>
<dbReference type="GO" id="GO:0016887">
    <property type="term" value="F:ATP hydrolysis activity"/>
    <property type="evidence" value="ECO:0007669"/>
    <property type="project" value="InterPro"/>
</dbReference>
<evidence type="ECO:0000259" key="10">
    <source>
        <dbReference type="PROSITE" id="PS50893"/>
    </source>
</evidence>
<evidence type="ECO:0000313" key="12">
    <source>
        <dbReference type="EMBL" id="OFV65506.1"/>
    </source>
</evidence>
<evidence type="ECO:0000313" key="11">
    <source>
        <dbReference type="EMBL" id="HEC57007.1"/>
    </source>
</evidence>
<dbReference type="FunFam" id="3.40.50.300:FF:000134">
    <property type="entry name" value="Iron-enterobactin ABC transporter ATP-binding protein"/>
    <property type="match status" value="1"/>
</dbReference>
<comment type="catalytic activity">
    <reaction evidence="5">
        <text>an R-cob(III)alamin(out) + ATP + H2O = an R-cob(III)alamin(in) + ADP + phosphate + H(+)</text>
        <dbReference type="Rhea" id="RHEA:17873"/>
        <dbReference type="ChEBI" id="CHEBI:15377"/>
        <dbReference type="ChEBI" id="CHEBI:15378"/>
        <dbReference type="ChEBI" id="CHEBI:30616"/>
        <dbReference type="ChEBI" id="CHEBI:43474"/>
        <dbReference type="ChEBI" id="CHEBI:140785"/>
        <dbReference type="ChEBI" id="CHEBI:456216"/>
        <dbReference type="EC" id="7.6.2.8"/>
    </reaction>
</comment>
<name>A0A1F2P491_9EURY</name>
<evidence type="ECO:0000313" key="13">
    <source>
        <dbReference type="Proteomes" id="UP000185779"/>
    </source>
</evidence>
<keyword evidence="2" id="KW-0547">Nucleotide-binding</keyword>
<feature type="domain" description="ABC transporter" evidence="10">
    <location>
        <begin position="4"/>
        <end position="239"/>
    </location>
</feature>
<organism evidence="12 13">
    <name type="scientific">Candidatus Syntropharchaeum butanivorans</name>
    <dbReference type="NCBI Taxonomy" id="1839936"/>
    <lineage>
        <taxon>Archaea</taxon>
        <taxon>Methanobacteriati</taxon>
        <taxon>Methanobacteriota</taxon>
        <taxon>Stenosarchaea group</taxon>
        <taxon>Methanomicrobia</taxon>
        <taxon>Methanosarcinales</taxon>
        <taxon>ANME-2 cluster</taxon>
        <taxon>Candidatus Syntropharchaeum</taxon>
    </lineage>
</organism>
<evidence type="ECO:0000256" key="6">
    <source>
        <dbReference type="ARBA" id="ARBA00058960"/>
    </source>
</evidence>
<comment type="caution">
    <text evidence="12">The sequence shown here is derived from an EMBL/GenBank/DDBJ whole genome shotgun (WGS) entry which is preliminary data.</text>
</comment>
<dbReference type="InterPro" id="IPR027417">
    <property type="entry name" value="P-loop_NTPase"/>
</dbReference>